<evidence type="ECO:0000313" key="3">
    <source>
        <dbReference type="Proteomes" id="UP000199220"/>
    </source>
</evidence>
<accession>A0A1H5L728</accession>
<dbReference type="EMBL" id="FNTX01000002">
    <property type="protein sequence ID" value="SEE72905.1"/>
    <property type="molecule type" value="Genomic_DNA"/>
</dbReference>
<dbReference type="InterPro" id="IPR043519">
    <property type="entry name" value="NT_sf"/>
</dbReference>
<sequence>MMTVMDPAVTQLLDISVEALRAAGAQFGYLHGSHATDRARADSDVDVAAYFGRRDVLGSDLLLPAGADLLVLDSAPLELAGRVAATGVLLFEVDPDLRVRWEAMTRKIYFDERPRFERAHREFIASVRHG</sequence>
<proteinExistence type="predicted"/>
<dbReference type="CDD" id="cd05403">
    <property type="entry name" value="NT_KNTase_like"/>
    <property type="match status" value="1"/>
</dbReference>
<dbReference type="Gene3D" id="3.30.460.10">
    <property type="entry name" value="Beta Polymerase, domain 2"/>
    <property type="match status" value="1"/>
</dbReference>
<gene>
    <name evidence="2" type="ORF">SAMN04488554_2653</name>
</gene>
<feature type="domain" description="Polymerase beta nucleotidyltransferase" evidence="1">
    <location>
        <begin position="26"/>
        <end position="95"/>
    </location>
</feature>
<protein>
    <recommendedName>
        <fullName evidence="1">Polymerase beta nucleotidyltransferase domain-containing protein</fullName>
    </recommendedName>
</protein>
<evidence type="ECO:0000313" key="2">
    <source>
        <dbReference type="EMBL" id="SEE72905.1"/>
    </source>
</evidence>
<keyword evidence="3" id="KW-1185">Reference proteome</keyword>
<dbReference type="PANTHER" id="PTHR43852">
    <property type="entry name" value="NUCLEOTIDYLTRANSFERASE"/>
    <property type="match status" value="1"/>
</dbReference>
<dbReference type="STRING" id="648782.SAMN04488554_2653"/>
<dbReference type="SUPFAM" id="SSF81301">
    <property type="entry name" value="Nucleotidyltransferase"/>
    <property type="match status" value="1"/>
</dbReference>
<evidence type="ECO:0000259" key="1">
    <source>
        <dbReference type="Pfam" id="PF18765"/>
    </source>
</evidence>
<dbReference type="Pfam" id="PF18765">
    <property type="entry name" value="Polbeta"/>
    <property type="match status" value="1"/>
</dbReference>
<reference evidence="3" key="1">
    <citation type="submission" date="2016-10" db="EMBL/GenBank/DDBJ databases">
        <authorList>
            <person name="Varghese N."/>
            <person name="Submissions S."/>
        </authorList>
    </citation>
    <scope>NUCLEOTIDE SEQUENCE [LARGE SCALE GENOMIC DNA]</scope>
    <source>
        <strain evidence="3">DSM 21368</strain>
    </source>
</reference>
<dbReference type="Proteomes" id="UP000199220">
    <property type="component" value="Unassembled WGS sequence"/>
</dbReference>
<dbReference type="PANTHER" id="PTHR43852:SF3">
    <property type="entry name" value="NUCLEOTIDYLTRANSFERASE"/>
    <property type="match status" value="1"/>
</dbReference>
<dbReference type="InterPro" id="IPR041633">
    <property type="entry name" value="Polbeta"/>
</dbReference>
<dbReference type="InterPro" id="IPR052930">
    <property type="entry name" value="TA_antitoxin_MntA"/>
</dbReference>
<dbReference type="AlphaFoldDB" id="A0A1H5L728"/>
<organism evidence="2 3">
    <name type="scientific">Ruania alba</name>
    <dbReference type="NCBI Taxonomy" id="648782"/>
    <lineage>
        <taxon>Bacteria</taxon>
        <taxon>Bacillati</taxon>
        <taxon>Actinomycetota</taxon>
        <taxon>Actinomycetes</taxon>
        <taxon>Micrococcales</taxon>
        <taxon>Ruaniaceae</taxon>
        <taxon>Ruania</taxon>
    </lineage>
</organism>
<name>A0A1H5L728_9MICO</name>